<dbReference type="OrthoDB" id="2162994at2759"/>
<dbReference type="Proteomes" id="UP000279259">
    <property type="component" value="Unassembled WGS sequence"/>
</dbReference>
<protein>
    <submittedName>
        <fullName evidence="2">Uncharacterized protein</fullName>
    </submittedName>
</protein>
<feature type="compositionally biased region" description="Basic and acidic residues" evidence="1">
    <location>
        <begin position="1"/>
        <end position="11"/>
    </location>
</feature>
<feature type="region of interest" description="Disordered" evidence="1">
    <location>
        <begin position="1"/>
        <end position="60"/>
    </location>
</feature>
<dbReference type="AlphaFoldDB" id="A0A427YUJ2"/>
<comment type="caution">
    <text evidence="2">The sequence shown here is derived from an EMBL/GenBank/DDBJ whole genome shotgun (WGS) entry which is preliminary data.</text>
</comment>
<sequence>MAGSDVARENPHGITTVGVGTGSGTGAGANGRGQEQFASGPGSNPSSRRESDIGAGLGLPPIQSGNFARDYSMSEGIPKSAGYPGMMYGSVALPDGSLPSPTLGTSDGDLFVGPDEYAQALGIYEHILSALPHIRPSTVSTPEAASAQAYDTLLQLASDGTSLLSGSAPARRSSTIGTPGSGLVHMKMLRRQKREAERAQAKSGQPSGSGK</sequence>
<name>A0A427YUJ2_9TREE</name>
<organism evidence="2 3">
    <name type="scientific">Saitozyma podzolica</name>
    <dbReference type="NCBI Taxonomy" id="1890683"/>
    <lineage>
        <taxon>Eukaryota</taxon>
        <taxon>Fungi</taxon>
        <taxon>Dikarya</taxon>
        <taxon>Basidiomycota</taxon>
        <taxon>Agaricomycotina</taxon>
        <taxon>Tremellomycetes</taxon>
        <taxon>Tremellales</taxon>
        <taxon>Trimorphomycetaceae</taxon>
        <taxon>Saitozyma</taxon>
    </lineage>
</organism>
<gene>
    <name evidence="2" type="ORF">EHS25_004470</name>
</gene>
<keyword evidence="3" id="KW-1185">Reference proteome</keyword>
<dbReference type="EMBL" id="RSCD01000002">
    <property type="protein sequence ID" value="RSH94665.1"/>
    <property type="molecule type" value="Genomic_DNA"/>
</dbReference>
<reference evidence="2 3" key="1">
    <citation type="submission" date="2018-11" db="EMBL/GenBank/DDBJ databases">
        <title>Genome sequence of Saitozyma podzolica DSM 27192.</title>
        <authorList>
            <person name="Aliyu H."/>
            <person name="Gorte O."/>
            <person name="Ochsenreither K."/>
        </authorList>
    </citation>
    <scope>NUCLEOTIDE SEQUENCE [LARGE SCALE GENOMIC DNA]</scope>
    <source>
        <strain evidence="2 3">DSM 27192</strain>
    </source>
</reference>
<evidence type="ECO:0000256" key="1">
    <source>
        <dbReference type="SAM" id="MobiDB-lite"/>
    </source>
</evidence>
<feature type="compositionally biased region" description="Gly residues" evidence="1">
    <location>
        <begin position="19"/>
        <end position="31"/>
    </location>
</feature>
<evidence type="ECO:0000313" key="3">
    <source>
        <dbReference type="Proteomes" id="UP000279259"/>
    </source>
</evidence>
<evidence type="ECO:0000313" key="2">
    <source>
        <dbReference type="EMBL" id="RSH94665.1"/>
    </source>
</evidence>
<feature type="region of interest" description="Disordered" evidence="1">
    <location>
        <begin position="191"/>
        <end position="211"/>
    </location>
</feature>
<proteinExistence type="predicted"/>
<dbReference type="STRING" id="1890683.A0A427YUJ2"/>
<accession>A0A427YUJ2</accession>